<dbReference type="EMBL" id="MNPL01005818">
    <property type="protein sequence ID" value="OQR75772.1"/>
    <property type="molecule type" value="Genomic_DNA"/>
</dbReference>
<keyword evidence="5" id="KW-1133">Transmembrane helix</keyword>
<dbReference type="Gene3D" id="1.20.120.350">
    <property type="entry name" value="Voltage-gated potassium channels. Chain C"/>
    <property type="match status" value="1"/>
</dbReference>
<feature type="compositionally biased region" description="Polar residues" evidence="9">
    <location>
        <begin position="70"/>
        <end position="80"/>
    </location>
</feature>
<keyword evidence="8" id="KW-0407">Ion channel</keyword>
<dbReference type="GO" id="GO:0008331">
    <property type="term" value="F:high voltage-gated calcium channel activity"/>
    <property type="evidence" value="ECO:0007669"/>
    <property type="project" value="TreeGrafter"/>
</dbReference>
<feature type="compositionally biased region" description="Polar residues" evidence="9">
    <location>
        <begin position="247"/>
        <end position="258"/>
    </location>
</feature>
<dbReference type="GO" id="GO:0005891">
    <property type="term" value="C:voltage-gated calcium channel complex"/>
    <property type="evidence" value="ECO:0007669"/>
    <property type="project" value="TreeGrafter"/>
</dbReference>
<keyword evidence="7" id="KW-0472">Membrane</keyword>
<feature type="compositionally biased region" description="Low complexity" evidence="9">
    <location>
        <begin position="42"/>
        <end position="51"/>
    </location>
</feature>
<evidence type="ECO:0000256" key="4">
    <source>
        <dbReference type="ARBA" id="ARBA00022882"/>
    </source>
</evidence>
<keyword evidence="4" id="KW-0851">Voltage-gated channel</keyword>
<feature type="region of interest" description="Disordered" evidence="9">
    <location>
        <begin position="110"/>
        <end position="131"/>
    </location>
</feature>
<evidence type="ECO:0000256" key="9">
    <source>
        <dbReference type="SAM" id="MobiDB-lite"/>
    </source>
</evidence>
<keyword evidence="2" id="KW-0813">Transport</keyword>
<accession>A0A1V9XQW0</accession>
<evidence type="ECO:0000256" key="2">
    <source>
        <dbReference type="ARBA" id="ARBA00022448"/>
    </source>
</evidence>
<feature type="region of interest" description="Disordered" evidence="9">
    <location>
        <begin position="161"/>
        <end position="193"/>
    </location>
</feature>
<gene>
    <name evidence="10" type="ORF">BIW11_00714</name>
</gene>
<evidence type="ECO:0000256" key="3">
    <source>
        <dbReference type="ARBA" id="ARBA00022692"/>
    </source>
</evidence>
<sequence>MTVPWLWPVAFVEASLKSSARPRQPSSISGGALNTSGLNSLPPSRDPSSVPGGPPSGSPRQIQHAPLAPSRSSEAVSSGEHQPASHPLAHKPLSLNWHRTLHGLAMSHQPASAYEGAPSNADPSLAPSYTHQLAPPNVQAQQQQQQLQPLLTQMSTVSGTATIPGPPSGAPGATPAAPAQQERRRPVRKGPKVVERPQRALFCLTLKNPLRKLCISIVEWKPFEFLILFTIFANCVALAVYTPHPSGDSNQTNSTLGVNPSAAPLHPSQERPSDSCAGSTTPSQRRRS</sequence>
<dbReference type="InParanoid" id="A0A1V9XQW0"/>
<evidence type="ECO:0000256" key="8">
    <source>
        <dbReference type="ARBA" id="ARBA00023303"/>
    </source>
</evidence>
<feature type="compositionally biased region" description="Polar residues" evidence="9">
    <location>
        <begin position="276"/>
        <end position="288"/>
    </location>
</feature>
<evidence type="ECO:0000256" key="6">
    <source>
        <dbReference type="ARBA" id="ARBA00023065"/>
    </source>
</evidence>
<keyword evidence="11" id="KW-1185">Reference proteome</keyword>
<proteinExistence type="predicted"/>
<protein>
    <submittedName>
        <fullName evidence="10">Voltage-dependent calcium channel type D subunit alpha-1-like</fullName>
    </submittedName>
</protein>
<evidence type="ECO:0000256" key="1">
    <source>
        <dbReference type="ARBA" id="ARBA00004141"/>
    </source>
</evidence>
<evidence type="ECO:0000313" key="11">
    <source>
        <dbReference type="Proteomes" id="UP000192247"/>
    </source>
</evidence>
<dbReference type="InterPro" id="IPR027359">
    <property type="entry name" value="Volt_channel_dom_sf"/>
</dbReference>
<evidence type="ECO:0000256" key="5">
    <source>
        <dbReference type="ARBA" id="ARBA00022989"/>
    </source>
</evidence>
<dbReference type="GO" id="GO:0098703">
    <property type="term" value="P:calcium ion import across plasma membrane"/>
    <property type="evidence" value="ECO:0007669"/>
    <property type="project" value="TreeGrafter"/>
</dbReference>
<dbReference type="AlphaFoldDB" id="A0A1V9XQW0"/>
<keyword evidence="3" id="KW-0812">Transmembrane</keyword>
<dbReference type="PANTHER" id="PTHR45628:SF1">
    <property type="entry name" value="VOLTAGE-DEPENDENT CALCIUM CHANNEL TYPE D SUBUNIT ALPHA-1"/>
    <property type="match status" value="1"/>
</dbReference>
<dbReference type="InterPro" id="IPR050599">
    <property type="entry name" value="VDCC_alpha-1_subunit"/>
</dbReference>
<keyword evidence="6" id="KW-0406">Ion transport</keyword>
<comment type="caution">
    <text evidence="10">The sequence shown here is derived from an EMBL/GenBank/DDBJ whole genome shotgun (WGS) entry which is preliminary data.</text>
</comment>
<name>A0A1V9XQW0_9ACAR</name>
<dbReference type="OrthoDB" id="6515994at2759"/>
<organism evidence="10 11">
    <name type="scientific">Tropilaelaps mercedesae</name>
    <dbReference type="NCBI Taxonomy" id="418985"/>
    <lineage>
        <taxon>Eukaryota</taxon>
        <taxon>Metazoa</taxon>
        <taxon>Ecdysozoa</taxon>
        <taxon>Arthropoda</taxon>
        <taxon>Chelicerata</taxon>
        <taxon>Arachnida</taxon>
        <taxon>Acari</taxon>
        <taxon>Parasitiformes</taxon>
        <taxon>Mesostigmata</taxon>
        <taxon>Gamasina</taxon>
        <taxon>Dermanyssoidea</taxon>
        <taxon>Laelapidae</taxon>
        <taxon>Tropilaelaps</taxon>
    </lineage>
</organism>
<comment type="subcellular location">
    <subcellularLocation>
        <location evidence="1">Membrane</location>
        <topology evidence="1">Multi-pass membrane protein</topology>
    </subcellularLocation>
</comment>
<reference evidence="10 11" key="1">
    <citation type="journal article" date="2017" name="Gigascience">
        <title>Draft genome of the honey bee ectoparasitic mite, Tropilaelaps mercedesae, is shaped by the parasitic life history.</title>
        <authorList>
            <person name="Dong X."/>
            <person name="Armstrong S.D."/>
            <person name="Xia D."/>
            <person name="Makepeace B.L."/>
            <person name="Darby A.C."/>
            <person name="Kadowaki T."/>
        </authorList>
    </citation>
    <scope>NUCLEOTIDE SEQUENCE [LARGE SCALE GENOMIC DNA]</scope>
    <source>
        <strain evidence="10">Wuxi-XJTLU</strain>
    </source>
</reference>
<feature type="compositionally biased region" description="Low complexity" evidence="9">
    <location>
        <begin position="170"/>
        <end position="179"/>
    </location>
</feature>
<dbReference type="STRING" id="418985.A0A1V9XQW0"/>
<dbReference type="Proteomes" id="UP000192247">
    <property type="component" value="Unassembled WGS sequence"/>
</dbReference>
<evidence type="ECO:0000256" key="7">
    <source>
        <dbReference type="ARBA" id="ARBA00023136"/>
    </source>
</evidence>
<feature type="compositionally biased region" description="Polar residues" evidence="9">
    <location>
        <begin position="24"/>
        <end position="41"/>
    </location>
</feature>
<evidence type="ECO:0000313" key="10">
    <source>
        <dbReference type="EMBL" id="OQR75772.1"/>
    </source>
</evidence>
<feature type="region of interest" description="Disordered" evidence="9">
    <location>
        <begin position="246"/>
        <end position="288"/>
    </location>
</feature>
<dbReference type="PANTHER" id="PTHR45628">
    <property type="entry name" value="VOLTAGE-DEPENDENT CALCIUM CHANNEL TYPE A SUBUNIT ALPHA-1"/>
    <property type="match status" value="1"/>
</dbReference>
<feature type="region of interest" description="Disordered" evidence="9">
    <location>
        <begin position="16"/>
        <end position="89"/>
    </location>
</feature>